<proteinExistence type="predicted"/>
<dbReference type="AlphaFoldDB" id="A0ABD1NZW1"/>
<keyword evidence="3" id="KW-1185">Reference proteome</keyword>
<reference evidence="3" key="1">
    <citation type="submission" date="2024-07" db="EMBL/GenBank/DDBJ databases">
        <title>Two chromosome-level genome assemblies of Korean endemic species Abeliophyllum distichum and Forsythia ovata (Oleaceae).</title>
        <authorList>
            <person name="Jang H."/>
        </authorList>
    </citation>
    <scope>NUCLEOTIDE SEQUENCE [LARGE SCALE GENOMIC DNA]</scope>
</reference>
<evidence type="ECO:0000313" key="2">
    <source>
        <dbReference type="EMBL" id="KAL2457140.1"/>
    </source>
</evidence>
<organism evidence="2 3">
    <name type="scientific">Forsythia ovata</name>
    <dbReference type="NCBI Taxonomy" id="205694"/>
    <lineage>
        <taxon>Eukaryota</taxon>
        <taxon>Viridiplantae</taxon>
        <taxon>Streptophyta</taxon>
        <taxon>Embryophyta</taxon>
        <taxon>Tracheophyta</taxon>
        <taxon>Spermatophyta</taxon>
        <taxon>Magnoliopsida</taxon>
        <taxon>eudicotyledons</taxon>
        <taxon>Gunneridae</taxon>
        <taxon>Pentapetalae</taxon>
        <taxon>asterids</taxon>
        <taxon>lamiids</taxon>
        <taxon>Lamiales</taxon>
        <taxon>Oleaceae</taxon>
        <taxon>Forsythieae</taxon>
        <taxon>Forsythia</taxon>
    </lineage>
</organism>
<feature type="compositionally biased region" description="Low complexity" evidence="1">
    <location>
        <begin position="34"/>
        <end position="59"/>
    </location>
</feature>
<protein>
    <submittedName>
        <fullName evidence="2">Uncharacterized protein</fullName>
    </submittedName>
</protein>
<accession>A0ABD1NZW1</accession>
<gene>
    <name evidence="2" type="ORF">Fot_56551</name>
</gene>
<dbReference type="EMBL" id="JBFOLJ010000045">
    <property type="protein sequence ID" value="KAL2457140.1"/>
    <property type="molecule type" value="Genomic_DNA"/>
</dbReference>
<dbReference type="Proteomes" id="UP001604277">
    <property type="component" value="Unassembled WGS sequence"/>
</dbReference>
<feature type="region of interest" description="Disordered" evidence="1">
    <location>
        <begin position="28"/>
        <end position="59"/>
    </location>
</feature>
<comment type="caution">
    <text evidence="2">The sequence shown here is derived from an EMBL/GenBank/DDBJ whole genome shotgun (WGS) entry which is preliminary data.</text>
</comment>
<evidence type="ECO:0000313" key="3">
    <source>
        <dbReference type="Proteomes" id="UP001604277"/>
    </source>
</evidence>
<sequence>MLLNREKRLEVYHHTSQDRSTTALLASNNRDANRGYNNRGTNRGRSYNSGRGNGRNTNRTTFNRKKHSRVIQWFSSGSNGIWGISLICCSRIRFRFSGIPGLFSFSCCSGERSFIGEGGIF</sequence>
<evidence type="ECO:0000256" key="1">
    <source>
        <dbReference type="SAM" id="MobiDB-lite"/>
    </source>
</evidence>
<name>A0ABD1NZW1_9LAMI</name>